<name>A0A921RAE1_SORBI</name>
<dbReference type="EMBL" id="CM027682">
    <property type="protein sequence ID" value="KAG0536119.1"/>
    <property type="molecule type" value="Genomic_DNA"/>
</dbReference>
<comment type="caution">
    <text evidence="2">The sequence shown here is derived from an EMBL/GenBank/DDBJ whole genome shotgun (WGS) entry which is preliminary data.</text>
</comment>
<feature type="signal peptide" evidence="1">
    <location>
        <begin position="1"/>
        <end position="17"/>
    </location>
</feature>
<sequence length="66" mass="7338">MPLLLPCLGFPFFHVWSGHSFAGCKGGQNHHQEEACIVDRGQPLEQTTLVAKRYSLMDVASNQIII</sequence>
<accession>A0A921RAE1</accession>
<evidence type="ECO:0000256" key="1">
    <source>
        <dbReference type="SAM" id="SignalP"/>
    </source>
</evidence>
<evidence type="ECO:0000313" key="3">
    <source>
        <dbReference type="Proteomes" id="UP000807115"/>
    </source>
</evidence>
<keyword evidence="1" id="KW-0732">Signal</keyword>
<reference evidence="2" key="2">
    <citation type="submission" date="2020-10" db="EMBL/GenBank/DDBJ databases">
        <authorList>
            <person name="Cooper E.A."/>
            <person name="Brenton Z.W."/>
            <person name="Flinn B.S."/>
            <person name="Jenkins J."/>
            <person name="Shu S."/>
            <person name="Flowers D."/>
            <person name="Luo F."/>
            <person name="Wang Y."/>
            <person name="Xia P."/>
            <person name="Barry K."/>
            <person name="Daum C."/>
            <person name="Lipzen A."/>
            <person name="Yoshinaga Y."/>
            <person name="Schmutz J."/>
            <person name="Saski C."/>
            <person name="Vermerris W."/>
            <person name="Kresovich S."/>
        </authorList>
    </citation>
    <scope>NUCLEOTIDE SEQUENCE</scope>
</reference>
<protein>
    <recommendedName>
        <fullName evidence="4">Secreted protein</fullName>
    </recommendedName>
</protein>
<dbReference type="AlphaFoldDB" id="A0A921RAE1"/>
<evidence type="ECO:0008006" key="4">
    <source>
        <dbReference type="Google" id="ProtNLM"/>
    </source>
</evidence>
<evidence type="ECO:0000313" key="2">
    <source>
        <dbReference type="EMBL" id="KAG0536119.1"/>
    </source>
</evidence>
<feature type="chain" id="PRO_5037940353" description="Secreted protein" evidence="1">
    <location>
        <begin position="18"/>
        <end position="66"/>
    </location>
</feature>
<dbReference type="Proteomes" id="UP000807115">
    <property type="component" value="Chromosome 3"/>
</dbReference>
<organism evidence="2 3">
    <name type="scientific">Sorghum bicolor</name>
    <name type="common">Sorghum</name>
    <name type="synonym">Sorghum vulgare</name>
    <dbReference type="NCBI Taxonomy" id="4558"/>
    <lineage>
        <taxon>Eukaryota</taxon>
        <taxon>Viridiplantae</taxon>
        <taxon>Streptophyta</taxon>
        <taxon>Embryophyta</taxon>
        <taxon>Tracheophyta</taxon>
        <taxon>Spermatophyta</taxon>
        <taxon>Magnoliopsida</taxon>
        <taxon>Liliopsida</taxon>
        <taxon>Poales</taxon>
        <taxon>Poaceae</taxon>
        <taxon>PACMAD clade</taxon>
        <taxon>Panicoideae</taxon>
        <taxon>Andropogonodae</taxon>
        <taxon>Andropogoneae</taxon>
        <taxon>Sorghinae</taxon>
        <taxon>Sorghum</taxon>
    </lineage>
</organism>
<reference evidence="2" key="1">
    <citation type="journal article" date="2019" name="BMC Genomics">
        <title>A new reference genome for Sorghum bicolor reveals high levels of sequence similarity between sweet and grain genotypes: implications for the genetics of sugar metabolism.</title>
        <authorList>
            <person name="Cooper E.A."/>
            <person name="Brenton Z.W."/>
            <person name="Flinn B.S."/>
            <person name="Jenkins J."/>
            <person name="Shu S."/>
            <person name="Flowers D."/>
            <person name="Luo F."/>
            <person name="Wang Y."/>
            <person name="Xia P."/>
            <person name="Barry K."/>
            <person name="Daum C."/>
            <person name="Lipzen A."/>
            <person name="Yoshinaga Y."/>
            <person name="Schmutz J."/>
            <person name="Saski C."/>
            <person name="Vermerris W."/>
            <person name="Kresovich S."/>
        </authorList>
    </citation>
    <scope>NUCLEOTIDE SEQUENCE</scope>
</reference>
<proteinExistence type="predicted"/>
<gene>
    <name evidence="2" type="ORF">BDA96_03G037300</name>
</gene>